<dbReference type="EMBL" id="JBEZFP010000012">
    <property type="protein sequence ID" value="MEU8133275.1"/>
    <property type="molecule type" value="Genomic_DNA"/>
</dbReference>
<dbReference type="RefSeq" id="WP_358350483.1">
    <property type="nucleotide sequence ID" value="NZ_JBEZFP010000012.1"/>
</dbReference>
<dbReference type="Gene3D" id="3.40.630.30">
    <property type="match status" value="1"/>
</dbReference>
<evidence type="ECO:0000256" key="2">
    <source>
        <dbReference type="ARBA" id="ARBA00023315"/>
    </source>
</evidence>
<keyword evidence="5" id="KW-1185">Reference proteome</keyword>
<dbReference type="Proteomes" id="UP001551482">
    <property type="component" value="Unassembled WGS sequence"/>
</dbReference>
<dbReference type="InterPro" id="IPR050832">
    <property type="entry name" value="Bact_Acetyltransf"/>
</dbReference>
<sequence length="288" mass="30068">MAWTLTDDLGAFDTAADAFLLADPVTHTQNLTVLHALRERGPHAFAPEPPRFGWWTDESGAVAGAFVHTPPFPVLLARTPDASLAPLADALAEVVGPAALSVNARTAVSDTFAEIWSARTGTTPRVKQAQRLFRLGTLTPPAPAPAGLARAAGPEDTATLVAHVNAFQAEATPGESGVRNAAAQVELRLSFGGYTLWEHDGAVVSVAGQTPAVAGAARIGPVYTPPEHRGRGYGAAVTAARTEAALAAGADEVLLFTDLANPTSNSIYRKIGYEPVEDRVILAFDPRP</sequence>
<dbReference type="GO" id="GO:0016746">
    <property type="term" value="F:acyltransferase activity"/>
    <property type="evidence" value="ECO:0007669"/>
    <property type="project" value="UniProtKB-KW"/>
</dbReference>
<dbReference type="Pfam" id="PF08445">
    <property type="entry name" value="FR47"/>
    <property type="match status" value="1"/>
</dbReference>
<evidence type="ECO:0000313" key="5">
    <source>
        <dbReference type="Proteomes" id="UP001551482"/>
    </source>
</evidence>
<feature type="domain" description="N-acetyltransferase" evidence="3">
    <location>
        <begin position="151"/>
        <end position="288"/>
    </location>
</feature>
<evidence type="ECO:0000313" key="4">
    <source>
        <dbReference type="EMBL" id="MEU8133275.1"/>
    </source>
</evidence>
<keyword evidence="2 4" id="KW-0012">Acyltransferase</keyword>
<protein>
    <submittedName>
        <fullName evidence="4">GNAT family N-acetyltransferase</fullName>
        <ecNumber evidence="4">2.3.1.-</ecNumber>
    </submittedName>
</protein>
<organism evidence="4 5">
    <name type="scientific">Streptodolium elevatio</name>
    <dbReference type="NCBI Taxonomy" id="3157996"/>
    <lineage>
        <taxon>Bacteria</taxon>
        <taxon>Bacillati</taxon>
        <taxon>Actinomycetota</taxon>
        <taxon>Actinomycetes</taxon>
        <taxon>Kitasatosporales</taxon>
        <taxon>Streptomycetaceae</taxon>
        <taxon>Streptodolium</taxon>
    </lineage>
</organism>
<evidence type="ECO:0000259" key="3">
    <source>
        <dbReference type="PROSITE" id="PS51186"/>
    </source>
</evidence>
<dbReference type="SUPFAM" id="SSF55729">
    <property type="entry name" value="Acyl-CoA N-acyltransferases (Nat)"/>
    <property type="match status" value="1"/>
</dbReference>
<reference evidence="4 5" key="1">
    <citation type="submission" date="2024-06" db="EMBL/GenBank/DDBJ databases">
        <title>The Natural Products Discovery Center: Release of the First 8490 Sequenced Strains for Exploring Actinobacteria Biosynthetic Diversity.</title>
        <authorList>
            <person name="Kalkreuter E."/>
            <person name="Kautsar S.A."/>
            <person name="Yang D."/>
            <person name="Bader C.D."/>
            <person name="Teijaro C.N."/>
            <person name="Fluegel L."/>
            <person name="Davis C.M."/>
            <person name="Simpson J.R."/>
            <person name="Lauterbach L."/>
            <person name="Steele A.D."/>
            <person name="Gui C."/>
            <person name="Meng S."/>
            <person name="Li G."/>
            <person name="Viehrig K."/>
            <person name="Ye F."/>
            <person name="Su P."/>
            <person name="Kiefer A.F."/>
            <person name="Nichols A."/>
            <person name="Cepeda A.J."/>
            <person name="Yan W."/>
            <person name="Fan B."/>
            <person name="Jiang Y."/>
            <person name="Adhikari A."/>
            <person name="Zheng C.-J."/>
            <person name="Schuster L."/>
            <person name="Cowan T.M."/>
            <person name="Smanski M.J."/>
            <person name="Chevrette M.G."/>
            <person name="De Carvalho L.P.S."/>
            <person name="Shen B."/>
        </authorList>
    </citation>
    <scope>NUCLEOTIDE SEQUENCE [LARGE SCALE GENOMIC DNA]</scope>
    <source>
        <strain evidence="4 5">NPDC048946</strain>
    </source>
</reference>
<dbReference type="EC" id="2.3.1.-" evidence="4"/>
<gene>
    <name evidence="4" type="ORF">AB0C36_07170</name>
</gene>
<accession>A0ABV3DC02</accession>
<dbReference type="InterPro" id="IPR016181">
    <property type="entry name" value="Acyl_CoA_acyltransferase"/>
</dbReference>
<dbReference type="InterPro" id="IPR000182">
    <property type="entry name" value="GNAT_dom"/>
</dbReference>
<dbReference type="InterPro" id="IPR013653">
    <property type="entry name" value="GCN5-like_dom"/>
</dbReference>
<dbReference type="CDD" id="cd04301">
    <property type="entry name" value="NAT_SF"/>
    <property type="match status" value="1"/>
</dbReference>
<keyword evidence="1 4" id="KW-0808">Transferase</keyword>
<evidence type="ECO:0000256" key="1">
    <source>
        <dbReference type="ARBA" id="ARBA00022679"/>
    </source>
</evidence>
<proteinExistence type="predicted"/>
<comment type="caution">
    <text evidence="4">The sequence shown here is derived from an EMBL/GenBank/DDBJ whole genome shotgun (WGS) entry which is preliminary data.</text>
</comment>
<name>A0ABV3DC02_9ACTN</name>
<dbReference type="PROSITE" id="PS51186">
    <property type="entry name" value="GNAT"/>
    <property type="match status" value="1"/>
</dbReference>
<dbReference type="PANTHER" id="PTHR43877">
    <property type="entry name" value="AMINOALKYLPHOSPHONATE N-ACETYLTRANSFERASE-RELATED-RELATED"/>
    <property type="match status" value="1"/>
</dbReference>